<dbReference type="RefSeq" id="WP_338754771.1">
    <property type="nucleotide sequence ID" value="NZ_CP147404.1"/>
</dbReference>
<sequence>MLEAYPTLGHYADYLMKHDVWYFWWD</sequence>
<name>A0ABZ2NC98_9BACI</name>
<accession>A0ABZ2NC98</accession>
<dbReference type="EMBL" id="CP147404">
    <property type="protein sequence ID" value="WXB94890.1"/>
    <property type="molecule type" value="Genomic_DNA"/>
</dbReference>
<protein>
    <submittedName>
        <fullName evidence="1">DUF4253 domain-containing protein</fullName>
    </submittedName>
</protein>
<reference evidence="1 2" key="1">
    <citation type="submission" date="2024-02" db="EMBL/GenBank/DDBJ databases">
        <title>Seven novel Bacillus-like species.</title>
        <authorList>
            <person name="Liu G."/>
        </authorList>
    </citation>
    <scope>NUCLEOTIDE SEQUENCE [LARGE SCALE GENOMIC DNA]</scope>
    <source>
        <strain evidence="1 2">FJAT-52991</strain>
    </source>
</reference>
<keyword evidence="2" id="KW-1185">Reference proteome</keyword>
<proteinExistence type="predicted"/>
<evidence type="ECO:0000313" key="1">
    <source>
        <dbReference type="EMBL" id="WXB94890.1"/>
    </source>
</evidence>
<organism evidence="1 2">
    <name type="scientific">Bacillus kandeliae</name>
    <dbReference type="NCBI Taxonomy" id="3129297"/>
    <lineage>
        <taxon>Bacteria</taxon>
        <taxon>Bacillati</taxon>
        <taxon>Bacillota</taxon>
        <taxon>Bacilli</taxon>
        <taxon>Bacillales</taxon>
        <taxon>Bacillaceae</taxon>
        <taxon>Bacillus</taxon>
    </lineage>
</organism>
<evidence type="ECO:0000313" key="2">
    <source>
        <dbReference type="Proteomes" id="UP001387364"/>
    </source>
</evidence>
<gene>
    <name evidence="1" type="ORF">WDJ61_10715</name>
</gene>
<dbReference type="Proteomes" id="UP001387364">
    <property type="component" value="Chromosome"/>
</dbReference>